<dbReference type="Proteomes" id="UP001107558">
    <property type="component" value="Chromosome 1"/>
</dbReference>
<proteinExistence type="predicted"/>
<dbReference type="AlphaFoldDB" id="A0A9J6CRA0"/>
<feature type="compositionally biased region" description="Low complexity" evidence="1">
    <location>
        <begin position="26"/>
        <end position="36"/>
    </location>
</feature>
<gene>
    <name evidence="2" type="ORF">PVAND_013775</name>
</gene>
<reference evidence="2" key="1">
    <citation type="submission" date="2021-03" db="EMBL/GenBank/DDBJ databases">
        <title>Chromosome level genome of the anhydrobiotic midge Polypedilum vanderplanki.</title>
        <authorList>
            <person name="Yoshida Y."/>
            <person name="Kikawada T."/>
            <person name="Gusev O."/>
        </authorList>
    </citation>
    <scope>NUCLEOTIDE SEQUENCE</scope>
    <source>
        <strain evidence="2">NIAS01</strain>
        <tissue evidence="2">Whole body or cell culture</tissue>
    </source>
</reference>
<evidence type="ECO:0000313" key="2">
    <source>
        <dbReference type="EMBL" id="KAG5684549.1"/>
    </source>
</evidence>
<feature type="region of interest" description="Disordered" evidence="1">
    <location>
        <begin position="26"/>
        <end position="52"/>
    </location>
</feature>
<name>A0A9J6CRA0_POLVA</name>
<evidence type="ECO:0000256" key="1">
    <source>
        <dbReference type="SAM" id="MobiDB-lite"/>
    </source>
</evidence>
<comment type="caution">
    <text evidence="2">The sequence shown here is derived from an EMBL/GenBank/DDBJ whole genome shotgun (WGS) entry which is preliminary data.</text>
</comment>
<organism evidence="2 3">
    <name type="scientific">Polypedilum vanderplanki</name>
    <name type="common">Sleeping chironomid midge</name>
    <dbReference type="NCBI Taxonomy" id="319348"/>
    <lineage>
        <taxon>Eukaryota</taxon>
        <taxon>Metazoa</taxon>
        <taxon>Ecdysozoa</taxon>
        <taxon>Arthropoda</taxon>
        <taxon>Hexapoda</taxon>
        <taxon>Insecta</taxon>
        <taxon>Pterygota</taxon>
        <taxon>Neoptera</taxon>
        <taxon>Endopterygota</taxon>
        <taxon>Diptera</taxon>
        <taxon>Nematocera</taxon>
        <taxon>Chironomoidea</taxon>
        <taxon>Chironomidae</taxon>
        <taxon>Chironominae</taxon>
        <taxon>Polypedilum</taxon>
        <taxon>Polypedilum</taxon>
    </lineage>
</organism>
<dbReference type="EMBL" id="JADBJN010000001">
    <property type="protein sequence ID" value="KAG5684549.1"/>
    <property type="molecule type" value="Genomic_DNA"/>
</dbReference>
<sequence length="179" mass="19802">MLSYMLPEEPKSPSSRNLSLNLNLQNTTTQSQTSSDTDQHEHDDADENTKLLSMEREDYVATKITNRNGNLIKNGGNKINYNMNITNGSLCNNNLISSSNDHNNHINNNNNISIIKNGDSTKIDKDADTETDSVATTTTIENTVNNNINGNEETNSSNGDNKKIIKMTKLGSKNVTLKR</sequence>
<keyword evidence="3" id="KW-1185">Reference proteome</keyword>
<accession>A0A9J6CRA0</accession>
<feature type="compositionally biased region" description="Basic and acidic residues" evidence="1">
    <location>
        <begin position="37"/>
        <end position="52"/>
    </location>
</feature>
<evidence type="ECO:0000313" key="3">
    <source>
        <dbReference type="Proteomes" id="UP001107558"/>
    </source>
</evidence>
<protein>
    <submittedName>
        <fullName evidence="2">Uncharacterized protein</fullName>
    </submittedName>
</protein>